<dbReference type="EMBL" id="JAGFBM010000003">
    <property type="protein sequence ID" value="MBO3084806.1"/>
    <property type="molecule type" value="Genomic_DNA"/>
</dbReference>
<proteinExistence type="predicted"/>
<comment type="caution">
    <text evidence="3">The sequence shown here is derived from an EMBL/GenBank/DDBJ whole genome shotgun (WGS) entry which is preliminary data.</text>
</comment>
<evidence type="ECO:0000256" key="1">
    <source>
        <dbReference type="SAM" id="MobiDB-lite"/>
    </source>
</evidence>
<keyword evidence="2" id="KW-0472">Membrane</keyword>
<dbReference type="Proteomes" id="UP000678317">
    <property type="component" value="Unassembled WGS sequence"/>
</dbReference>
<organism evidence="3 4">
    <name type="scientific">Cellulomonas fengjieae</name>
    <dbReference type="NCBI Taxonomy" id="2819978"/>
    <lineage>
        <taxon>Bacteria</taxon>
        <taxon>Bacillati</taxon>
        <taxon>Actinomycetota</taxon>
        <taxon>Actinomycetes</taxon>
        <taxon>Micrococcales</taxon>
        <taxon>Cellulomonadaceae</taxon>
        <taxon>Cellulomonas</taxon>
    </lineage>
</organism>
<keyword evidence="4" id="KW-1185">Reference proteome</keyword>
<gene>
    <name evidence="3" type="ORF">J4035_09155</name>
</gene>
<feature type="compositionally biased region" description="Pro residues" evidence="1">
    <location>
        <begin position="82"/>
        <end position="102"/>
    </location>
</feature>
<feature type="transmembrane region" description="Helical" evidence="2">
    <location>
        <begin position="47"/>
        <end position="65"/>
    </location>
</feature>
<sequence length="433" mass="45416">MSDDLHALLARAAEQIEGAAPALEGGRLGVVRSAARRRRVVRRATESFAAVGVVGALGVGLWFGLGQSAPDPVVPVETPTVTPTPTPEPSATPTPTPTPTGPPTRADSIDDATVVARLSAPRTGEVWTTPVRAPEQDALLPSDDFPGWTVYLVGSRADASIYLGVSPWSGPQYGPGAEALFEVDASGARLIACPSARTGDPCVDPDGAVPIARDEATFYDTLTLPESLDLGGFVVTTAGAREQASPHFLGRAVQLEGPPFEIRTVRALGSLAVVERSEPSEISGLINLSYGVLTPFGSFVQLFPGDVPGGDFGDITWDDGVTRGEVDEWTSGPGSGSCSWWAYSREQHHAAEQWREGGTTADGRRVWIPAAGGNPLSRTVRAWHEARAQAAGEEYPYPTDDAFLQANALFAIQGPGGEWLVGGRGDALSWACA</sequence>
<keyword evidence="2" id="KW-0812">Transmembrane</keyword>
<evidence type="ECO:0000256" key="2">
    <source>
        <dbReference type="SAM" id="Phobius"/>
    </source>
</evidence>
<reference evidence="3 4" key="1">
    <citation type="submission" date="2021-03" db="EMBL/GenBank/DDBJ databases">
        <title>novel species in genus Cellulomonas.</title>
        <authorList>
            <person name="Zhang G."/>
        </authorList>
    </citation>
    <scope>NUCLEOTIDE SEQUENCE [LARGE SCALE GENOMIC DNA]</scope>
    <source>
        <strain evidence="4">zg-ZUI188</strain>
    </source>
</reference>
<keyword evidence="2" id="KW-1133">Transmembrane helix</keyword>
<name>A0ABS3SGC1_9CELL</name>
<evidence type="ECO:0000313" key="4">
    <source>
        <dbReference type="Proteomes" id="UP000678317"/>
    </source>
</evidence>
<feature type="region of interest" description="Disordered" evidence="1">
    <location>
        <begin position="74"/>
        <end position="108"/>
    </location>
</feature>
<dbReference type="RefSeq" id="WP_208289445.1">
    <property type="nucleotide sequence ID" value="NZ_CP074404.1"/>
</dbReference>
<accession>A0ABS3SGC1</accession>
<protein>
    <submittedName>
        <fullName evidence="3">Uncharacterized protein</fullName>
    </submittedName>
</protein>
<evidence type="ECO:0000313" key="3">
    <source>
        <dbReference type="EMBL" id="MBO3084806.1"/>
    </source>
</evidence>